<evidence type="ECO:0000256" key="1">
    <source>
        <dbReference type="ARBA" id="ARBA00004123"/>
    </source>
</evidence>
<comment type="function">
    <text evidence="7">Component of the Mediator complex, a coactivator involved in the regulated transcription of nearly all RNA polymerase II-dependent genes. Mediator functions as a bridge to convey information from gene-specific regulatory proteins to the basal RNA polymerase II transcription machinery. Mediator is recruited to promoters by direct interactions with regulatory proteins and serves as a scaffold for the assembly of a functional preinitiation complex with RNA polymerase II and the general transcription factors.</text>
</comment>
<evidence type="ECO:0000313" key="10">
    <source>
        <dbReference type="Proteomes" id="UP001302126"/>
    </source>
</evidence>
<comment type="subunit">
    <text evidence="7">Component of the Mediator complex.</text>
</comment>
<comment type="subcellular location">
    <subcellularLocation>
        <location evidence="1 7">Nucleus</location>
    </subcellularLocation>
</comment>
<keyword evidence="5 7" id="KW-0804">Transcription</keyword>
<evidence type="ECO:0000256" key="8">
    <source>
        <dbReference type="SAM" id="Coils"/>
    </source>
</evidence>
<name>A0AAN6X3F6_9PEZI</name>
<organism evidence="9 10">
    <name type="scientific">Podospora australis</name>
    <dbReference type="NCBI Taxonomy" id="1536484"/>
    <lineage>
        <taxon>Eukaryota</taxon>
        <taxon>Fungi</taxon>
        <taxon>Dikarya</taxon>
        <taxon>Ascomycota</taxon>
        <taxon>Pezizomycotina</taxon>
        <taxon>Sordariomycetes</taxon>
        <taxon>Sordariomycetidae</taxon>
        <taxon>Sordariales</taxon>
        <taxon>Podosporaceae</taxon>
        <taxon>Podospora</taxon>
    </lineage>
</organism>
<protein>
    <recommendedName>
        <fullName evidence="7">Mediator of RNA polymerase II transcription subunit 9</fullName>
    </recommendedName>
    <alternativeName>
        <fullName evidence="7">Mediator complex subunit 9</fullName>
    </alternativeName>
</protein>
<dbReference type="GO" id="GO:0006357">
    <property type="term" value="P:regulation of transcription by RNA polymerase II"/>
    <property type="evidence" value="ECO:0007669"/>
    <property type="project" value="InterPro"/>
</dbReference>
<dbReference type="Pfam" id="PF07544">
    <property type="entry name" value="Med9"/>
    <property type="match status" value="1"/>
</dbReference>
<evidence type="ECO:0000313" key="9">
    <source>
        <dbReference type="EMBL" id="KAK4192170.1"/>
    </source>
</evidence>
<evidence type="ECO:0000256" key="2">
    <source>
        <dbReference type="ARBA" id="ARBA00008089"/>
    </source>
</evidence>
<dbReference type="EMBL" id="MU864355">
    <property type="protein sequence ID" value="KAK4192170.1"/>
    <property type="molecule type" value="Genomic_DNA"/>
</dbReference>
<dbReference type="GO" id="GO:0016592">
    <property type="term" value="C:mediator complex"/>
    <property type="evidence" value="ECO:0007669"/>
    <property type="project" value="InterPro"/>
</dbReference>
<keyword evidence="10" id="KW-1185">Reference proteome</keyword>
<comment type="similarity">
    <text evidence="2 7">Belongs to the Mediator complex subunit 9 family.</text>
</comment>
<evidence type="ECO:0000256" key="3">
    <source>
        <dbReference type="ARBA" id="ARBA00023015"/>
    </source>
</evidence>
<dbReference type="InterPro" id="IPR011425">
    <property type="entry name" value="Med9"/>
</dbReference>
<evidence type="ECO:0000256" key="4">
    <source>
        <dbReference type="ARBA" id="ARBA00023159"/>
    </source>
</evidence>
<dbReference type="GO" id="GO:0003712">
    <property type="term" value="F:transcription coregulator activity"/>
    <property type="evidence" value="ECO:0007669"/>
    <property type="project" value="InterPro"/>
</dbReference>
<gene>
    <name evidence="7" type="primary">MED9</name>
    <name evidence="9" type="ORF">QBC35DRAFT_242686</name>
</gene>
<sequence>MTTRHVPEGLSPDSVDTLTELTSIVVKLRAAQAAAAASQAPSIGLSGAAGLTTGATPAPGAVTGTTPLPSGAPNTAGLLSVKELPSATDNLKHKLQRAKVALKTLNDIQRVTTQQEAEIQALRERRKKQAEMLAKIQEEGIQFARVVGAEHGDGDRMVE</sequence>
<accession>A0AAN6X3F6</accession>
<proteinExistence type="inferred from homology"/>
<keyword evidence="6 7" id="KW-0539">Nucleus</keyword>
<evidence type="ECO:0000256" key="7">
    <source>
        <dbReference type="RuleBase" id="RU364145"/>
    </source>
</evidence>
<comment type="caution">
    <text evidence="9">The sequence shown here is derived from an EMBL/GenBank/DDBJ whole genome shotgun (WGS) entry which is preliminary data.</text>
</comment>
<dbReference type="AlphaFoldDB" id="A0AAN6X3F6"/>
<evidence type="ECO:0000256" key="6">
    <source>
        <dbReference type="ARBA" id="ARBA00023242"/>
    </source>
</evidence>
<reference evidence="9" key="2">
    <citation type="submission" date="2023-05" db="EMBL/GenBank/DDBJ databases">
        <authorList>
            <consortium name="Lawrence Berkeley National Laboratory"/>
            <person name="Steindorff A."/>
            <person name="Hensen N."/>
            <person name="Bonometti L."/>
            <person name="Westerberg I."/>
            <person name="Brannstrom I.O."/>
            <person name="Guillou S."/>
            <person name="Cros-Aarteil S."/>
            <person name="Calhoun S."/>
            <person name="Haridas S."/>
            <person name="Kuo A."/>
            <person name="Mondo S."/>
            <person name="Pangilinan J."/>
            <person name="Riley R."/>
            <person name="Labutti K."/>
            <person name="Andreopoulos B."/>
            <person name="Lipzen A."/>
            <person name="Chen C."/>
            <person name="Yanf M."/>
            <person name="Daum C."/>
            <person name="Ng V."/>
            <person name="Clum A."/>
            <person name="Ohm R."/>
            <person name="Martin F."/>
            <person name="Silar P."/>
            <person name="Natvig D."/>
            <person name="Lalanne C."/>
            <person name="Gautier V."/>
            <person name="Ament-Velasquez S.L."/>
            <person name="Kruys A."/>
            <person name="Hutchinson M.I."/>
            <person name="Powell A.J."/>
            <person name="Barry K."/>
            <person name="Miller A.N."/>
            <person name="Grigoriev I.V."/>
            <person name="Debuchy R."/>
            <person name="Gladieux P."/>
            <person name="Thoren M.H."/>
            <person name="Johannesson H."/>
        </authorList>
    </citation>
    <scope>NUCLEOTIDE SEQUENCE</scope>
    <source>
        <strain evidence="9">PSN309</strain>
    </source>
</reference>
<feature type="coiled-coil region" evidence="8">
    <location>
        <begin position="105"/>
        <end position="139"/>
    </location>
</feature>
<evidence type="ECO:0000256" key="5">
    <source>
        <dbReference type="ARBA" id="ARBA00023163"/>
    </source>
</evidence>
<reference evidence="9" key="1">
    <citation type="journal article" date="2023" name="Mol. Phylogenet. Evol.">
        <title>Genome-scale phylogeny and comparative genomics of the fungal order Sordariales.</title>
        <authorList>
            <person name="Hensen N."/>
            <person name="Bonometti L."/>
            <person name="Westerberg I."/>
            <person name="Brannstrom I.O."/>
            <person name="Guillou S."/>
            <person name="Cros-Aarteil S."/>
            <person name="Calhoun S."/>
            <person name="Haridas S."/>
            <person name="Kuo A."/>
            <person name="Mondo S."/>
            <person name="Pangilinan J."/>
            <person name="Riley R."/>
            <person name="LaButti K."/>
            <person name="Andreopoulos B."/>
            <person name="Lipzen A."/>
            <person name="Chen C."/>
            <person name="Yan M."/>
            <person name="Daum C."/>
            <person name="Ng V."/>
            <person name="Clum A."/>
            <person name="Steindorff A."/>
            <person name="Ohm R.A."/>
            <person name="Martin F."/>
            <person name="Silar P."/>
            <person name="Natvig D.O."/>
            <person name="Lalanne C."/>
            <person name="Gautier V."/>
            <person name="Ament-Velasquez S.L."/>
            <person name="Kruys A."/>
            <person name="Hutchinson M.I."/>
            <person name="Powell A.J."/>
            <person name="Barry K."/>
            <person name="Miller A.N."/>
            <person name="Grigoriev I.V."/>
            <person name="Debuchy R."/>
            <person name="Gladieux P."/>
            <person name="Hiltunen Thoren M."/>
            <person name="Johannesson H."/>
        </authorList>
    </citation>
    <scope>NUCLEOTIDE SEQUENCE</scope>
    <source>
        <strain evidence="9">PSN309</strain>
    </source>
</reference>
<keyword evidence="8" id="KW-0175">Coiled coil</keyword>
<keyword evidence="3 7" id="KW-0805">Transcription regulation</keyword>
<dbReference type="Proteomes" id="UP001302126">
    <property type="component" value="Unassembled WGS sequence"/>
</dbReference>
<keyword evidence="4 7" id="KW-0010">Activator</keyword>